<dbReference type="GO" id="GO:0016787">
    <property type="term" value="F:hydrolase activity"/>
    <property type="evidence" value="ECO:0007669"/>
    <property type="project" value="UniProtKB-KW"/>
</dbReference>
<dbReference type="Gene3D" id="1.10.150.240">
    <property type="entry name" value="Putative phosphatase, domain 2"/>
    <property type="match status" value="1"/>
</dbReference>
<evidence type="ECO:0000313" key="2">
    <source>
        <dbReference type="Proteomes" id="UP000388056"/>
    </source>
</evidence>
<dbReference type="Proteomes" id="UP000388056">
    <property type="component" value="Unassembled WGS sequence"/>
</dbReference>
<dbReference type="AlphaFoldDB" id="A0A4V0E0E3"/>
<protein>
    <submittedName>
        <fullName evidence="1">HAD-superfamily hydrolase</fullName>
    </submittedName>
</protein>
<keyword evidence="1" id="KW-0378">Hydrolase</keyword>
<reference evidence="1 2" key="1">
    <citation type="submission" date="2019-05" db="EMBL/GenBank/DDBJ databases">
        <authorList>
            <consortium name="Pathogen Informatics"/>
        </authorList>
    </citation>
    <scope>NUCLEOTIDE SEQUENCE [LARGE SCALE GENOMIC DNA]</scope>
    <source>
        <strain evidence="1 2">NCTC10232</strain>
    </source>
</reference>
<accession>A0A4V0E0E3</accession>
<name>A0A4V0E0E3_STROR</name>
<evidence type="ECO:0000313" key="1">
    <source>
        <dbReference type="EMBL" id="VTT00767.1"/>
    </source>
</evidence>
<sequence>MVSFAIPYDKEKVRDFILKYSVQDLLEQVAEERKLDAEVLNQVRAQSLSEKNAQVVFDARCA</sequence>
<organism evidence="1 2">
    <name type="scientific">Streptococcus oralis</name>
    <dbReference type="NCBI Taxonomy" id="1303"/>
    <lineage>
        <taxon>Bacteria</taxon>
        <taxon>Bacillati</taxon>
        <taxon>Bacillota</taxon>
        <taxon>Bacilli</taxon>
        <taxon>Lactobacillales</taxon>
        <taxon>Streptococcaceae</taxon>
        <taxon>Streptococcus</taxon>
    </lineage>
</organism>
<gene>
    <name evidence="1" type="ORF">NCTC10232_00010</name>
</gene>
<proteinExistence type="predicted"/>
<dbReference type="EMBL" id="CABEIU010000001">
    <property type="protein sequence ID" value="VTT00767.1"/>
    <property type="molecule type" value="Genomic_DNA"/>
</dbReference>
<dbReference type="InterPro" id="IPR023198">
    <property type="entry name" value="PGP-like_dom2"/>
</dbReference>